<dbReference type="InterPro" id="IPR001345">
    <property type="entry name" value="PG/BPGM_mutase_AS"/>
</dbReference>
<dbReference type="CDD" id="cd07067">
    <property type="entry name" value="HP_PGM_like"/>
    <property type="match status" value="1"/>
</dbReference>
<name>A0A3S4SBG7_9GAMM</name>
<reference evidence="1 2" key="1">
    <citation type="submission" date="2018-12" db="EMBL/GenBank/DDBJ databases">
        <authorList>
            <consortium name="Pathogen Informatics"/>
        </authorList>
    </citation>
    <scope>NUCLEOTIDE SEQUENCE [LARGE SCALE GENOMIC DNA]</scope>
    <source>
        <strain evidence="1 2">NCTC10297</strain>
    </source>
</reference>
<dbReference type="Gene3D" id="3.40.50.1240">
    <property type="entry name" value="Phosphoglycerate mutase-like"/>
    <property type="match status" value="1"/>
</dbReference>
<dbReference type="SMART" id="SM00855">
    <property type="entry name" value="PGAM"/>
    <property type="match status" value="1"/>
</dbReference>
<dbReference type="RefSeq" id="WP_170161389.1">
    <property type="nucleotide sequence ID" value="NZ_LR134343.1"/>
</dbReference>
<evidence type="ECO:0000313" key="1">
    <source>
        <dbReference type="EMBL" id="VEG12321.1"/>
    </source>
</evidence>
<gene>
    <name evidence="1" type="ORF">NCTC10297_00241</name>
</gene>
<dbReference type="GO" id="GO:0016791">
    <property type="term" value="F:phosphatase activity"/>
    <property type="evidence" value="ECO:0007669"/>
    <property type="project" value="TreeGrafter"/>
</dbReference>
<dbReference type="SUPFAM" id="SSF53254">
    <property type="entry name" value="Phosphoglycerate mutase-like"/>
    <property type="match status" value="1"/>
</dbReference>
<dbReference type="InterPro" id="IPR029033">
    <property type="entry name" value="His_PPase_superfam"/>
</dbReference>
<dbReference type="EMBL" id="LR134343">
    <property type="protein sequence ID" value="VEG12321.1"/>
    <property type="molecule type" value="Genomic_DNA"/>
</dbReference>
<dbReference type="Proteomes" id="UP000274100">
    <property type="component" value="Chromosome"/>
</dbReference>
<dbReference type="KEGG" id="mcun:NCTC10297_00241"/>
<dbReference type="AlphaFoldDB" id="A0A3S4SBG7"/>
<protein>
    <submittedName>
        <fullName evidence="1">Alpha-ribazole phosphatase</fullName>
    </submittedName>
</protein>
<proteinExistence type="predicted"/>
<organism evidence="1 2">
    <name type="scientific">Moraxella cuniculi</name>
    <dbReference type="NCBI Taxonomy" id="34061"/>
    <lineage>
        <taxon>Bacteria</taxon>
        <taxon>Pseudomonadati</taxon>
        <taxon>Pseudomonadota</taxon>
        <taxon>Gammaproteobacteria</taxon>
        <taxon>Moraxellales</taxon>
        <taxon>Moraxellaceae</taxon>
        <taxon>Moraxella</taxon>
    </lineage>
</organism>
<dbReference type="Pfam" id="PF00300">
    <property type="entry name" value="His_Phos_1"/>
    <property type="match status" value="1"/>
</dbReference>
<accession>A0A3S4SBG7</accession>
<dbReference type="InterPro" id="IPR013078">
    <property type="entry name" value="His_Pase_superF_clade-1"/>
</dbReference>
<dbReference type="PROSITE" id="PS00175">
    <property type="entry name" value="PG_MUTASE"/>
    <property type="match status" value="1"/>
</dbReference>
<dbReference type="InterPro" id="IPR050275">
    <property type="entry name" value="PGM_Phosphatase"/>
</dbReference>
<evidence type="ECO:0000313" key="2">
    <source>
        <dbReference type="Proteomes" id="UP000274100"/>
    </source>
</evidence>
<sequence length="224" mass="25480">MKKIYLIRHGQSKANAGTTVYPNETIPLSRLGSVQAWHLAQWLHTTIQDVDAVFVSPYLRTQQTAQPYLTTTDLIPSVLPCLQELDMLAFENIASLSFAEIGTLAEKFWQQDNHYRDGENTDSFDDFVKRVQAARQHFEQMADGTYVMFGHGIWISMLIWQLMHQDDAKVQDKASFASYKRHLYPNNCTVYLLSIDDDNHALIGKVYDGSTPPKTANEPSLHAD</sequence>
<dbReference type="PANTHER" id="PTHR48100">
    <property type="entry name" value="BROAD-SPECIFICITY PHOSPHATASE YOR283W-RELATED"/>
    <property type="match status" value="1"/>
</dbReference>